<dbReference type="GO" id="GO:0015134">
    <property type="term" value="F:hexuronate transmembrane transporter activity"/>
    <property type="evidence" value="ECO:0007669"/>
    <property type="project" value="TreeGrafter"/>
</dbReference>
<evidence type="ECO:0000313" key="7">
    <source>
        <dbReference type="EMBL" id="MBY5958781.1"/>
    </source>
</evidence>
<dbReference type="InterPro" id="IPR000849">
    <property type="entry name" value="Sugar_P_transporter"/>
</dbReference>
<keyword evidence="4 5" id="KW-0472">Membrane</keyword>
<evidence type="ECO:0000256" key="1">
    <source>
        <dbReference type="ARBA" id="ARBA00004141"/>
    </source>
</evidence>
<dbReference type="AlphaFoldDB" id="A0A953LBR0"/>
<proteinExistence type="predicted"/>
<dbReference type="InterPro" id="IPR050382">
    <property type="entry name" value="MFS_Na/Anion_cotransporter"/>
</dbReference>
<dbReference type="InterPro" id="IPR036259">
    <property type="entry name" value="MFS_trans_sf"/>
</dbReference>
<dbReference type="EMBL" id="JAHVHU010000010">
    <property type="protein sequence ID" value="MBY5958781.1"/>
    <property type="molecule type" value="Genomic_DNA"/>
</dbReference>
<evidence type="ECO:0000259" key="6">
    <source>
        <dbReference type="PROSITE" id="PS50850"/>
    </source>
</evidence>
<evidence type="ECO:0000313" key="8">
    <source>
        <dbReference type="Proteomes" id="UP000753961"/>
    </source>
</evidence>
<name>A0A953LBR0_9BACT</name>
<feature type="transmembrane region" description="Helical" evidence="5">
    <location>
        <begin position="100"/>
        <end position="119"/>
    </location>
</feature>
<dbReference type="RefSeq" id="WP_222580320.1">
    <property type="nucleotide sequence ID" value="NZ_JAHVHU010000010.1"/>
</dbReference>
<comment type="subcellular location">
    <subcellularLocation>
        <location evidence="1">Membrane</location>
        <topology evidence="1">Multi-pass membrane protein</topology>
    </subcellularLocation>
</comment>
<dbReference type="PROSITE" id="PS50850">
    <property type="entry name" value="MFS"/>
    <property type="match status" value="1"/>
</dbReference>
<feature type="domain" description="Major facilitator superfamily (MFS) profile" evidence="6">
    <location>
        <begin position="35"/>
        <end position="436"/>
    </location>
</feature>
<dbReference type="Gene3D" id="1.20.1250.20">
    <property type="entry name" value="MFS general substrate transporter like domains"/>
    <property type="match status" value="2"/>
</dbReference>
<dbReference type="GO" id="GO:0016020">
    <property type="term" value="C:membrane"/>
    <property type="evidence" value="ECO:0007669"/>
    <property type="project" value="UniProtKB-SubCell"/>
</dbReference>
<gene>
    <name evidence="7" type="ORF">KUV50_11585</name>
</gene>
<keyword evidence="3 5" id="KW-1133">Transmembrane helix</keyword>
<feature type="transmembrane region" description="Helical" evidence="5">
    <location>
        <begin position="290"/>
        <end position="311"/>
    </location>
</feature>
<feature type="transmembrane region" description="Helical" evidence="5">
    <location>
        <begin position="162"/>
        <end position="183"/>
    </location>
</feature>
<feature type="transmembrane region" description="Helical" evidence="5">
    <location>
        <begin position="347"/>
        <end position="369"/>
    </location>
</feature>
<feature type="transmembrane region" description="Helical" evidence="5">
    <location>
        <begin position="381"/>
        <end position="404"/>
    </location>
</feature>
<reference evidence="7" key="1">
    <citation type="submission" date="2021-06" db="EMBL/GenBank/DDBJ databases">
        <title>44 bacteria genomes isolated from Dapeng, Shenzhen.</title>
        <authorList>
            <person name="Zheng W."/>
            <person name="Yu S."/>
            <person name="Huang Y."/>
        </authorList>
    </citation>
    <scope>NUCLEOTIDE SEQUENCE</scope>
    <source>
        <strain evidence="7">DP5N28-2</strain>
    </source>
</reference>
<dbReference type="PANTHER" id="PTHR11662">
    <property type="entry name" value="SOLUTE CARRIER FAMILY 17"/>
    <property type="match status" value="1"/>
</dbReference>
<evidence type="ECO:0000256" key="2">
    <source>
        <dbReference type="ARBA" id="ARBA00022692"/>
    </source>
</evidence>
<dbReference type="PANTHER" id="PTHR11662:SF285">
    <property type="entry name" value="HEXURONATE TRANSPORTER"/>
    <property type="match status" value="1"/>
</dbReference>
<dbReference type="InterPro" id="IPR011701">
    <property type="entry name" value="MFS"/>
</dbReference>
<dbReference type="Proteomes" id="UP000753961">
    <property type="component" value="Unassembled WGS sequence"/>
</dbReference>
<dbReference type="CDD" id="cd17319">
    <property type="entry name" value="MFS_ExuT_GudP_like"/>
    <property type="match status" value="1"/>
</dbReference>
<dbReference type="PIRSF" id="PIRSF002808">
    <property type="entry name" value="Hexose_phosphate_transp"/>
    <property type="match status" value="1"/>
</dbReference>
<sequence>MKSVAETNKPKTEPIIKNNPTTSIKGVFRSYRWRICALLFLATSINYLDRSVLSILAPTLQEEIGWTEIEYSYIVSAFQLAYGISVVGMGQLIDRFGVKWFFPLAVGLWSLAGIGHAFARSVSGFALARFSLGVGEASNFPAAIKTVAEWFPEKERAIAAGVFNAGSSVGAILAPLMVPWLALNYGWKSAFIVTGMLGFIWIILWRLVYREPAKHPRITKEELDYIESGQEVTSTDKISWFAVLRKRETIVVCLVRFLSDPTWWFLLFWLPKYLYQEFGITLENIGAPMITIYLIADLGSVGGGWLSSRFISMGRSINFSRKAALLICAVCVVPVILVSQISSFYVAIALISLAAAAHMGWIANVYTVISDLFPQRAIGSVTGLSTMSAVLGGLVYSSVIGYVLEATGSYLLIFVMSGFMYVTAWMVLMIGIPEIKKLKVEKGKLA</sequence>
<feature type="transmembrane region" description="Helical" evidence="5">
    <location>
        <begin position="189"/>
        <end position="208"/>
    </location>
</feature>
<keyword evidence="8" id="KW-1185">Reference proteome</keyword>
<keyword evidence="2 5" id="KW-0812">Transmembrane</keyword>
<dbReference type="SUPFAM" id="SSF103473">
    <property type="entry name" value="MFS general substrate transporter"/>
    <property type="match status" value="1"/>
</dbReference>
<dbReference type="Pfam" id="PF07690">
    <property type="entry name" value="MFS_1"/>
    <property type="match status" value="1"/>
</dbReference>
<protein>
    <submittedName>
        <fullName evidence="7">MFS transporter</fullName>
    </submittedName>
</protein>
<organism evidence="7 8">
    <name type="scientific">Membranihabitans marinus</name>
    <dbReference type="NCBI Taxonomy" id="1227546"/>
    <lineage>
        <taxon>Bacteria</taxon>
        <taxon>Pseudomonadati</taxon>
        <taxon>Bacteroidota</taxon>
        <taxon>Saprospiria</taxon>
        <taxon>Saprospirales</taxon>
        <taxon>Saprospiraceae</taxon>
        <taxon>Membranihabitans</taxon>
    </lineage>
</organism>
<dbReference type="InterPro" id="IPR020846">
    <property type="entry name" value="MFS_dom"/>
</dbReference>
<feature type="transmembrane region" description="Helical" evidence="5">
    <location>
        <begin position="410"/>
        <end position="432"/>
    </location>
</feature>
<evidence type="ECO:0000256" key="3">
    <source>
        <dbReference type="ARBA" id="ARBA00022989"/>
    </source>
</evidence>
<comment type="caution">
    <text evidence="7">The sequence shown here is derived from an EMBL/GenBank/DDBJ whole genome shotgun (WGS) entry which is preliminary data.</text>
</comment>
<feature type="transmembrane region" description="Helical" evidence="5">
    <location>
        <begin position="69"/>
        <end position="88"/>
    </location>
</feature>
<feature type="transmembrane region" description="Helical" evidence="5">
    <location>
        <begin position="323"/>
        <end position="341"/>
    </location>
</feature>
<evidence type="ECO:0000256" key="5">
    <source>
        <dbReference type="SAM" id="Phobius"/>
    </source>
</evidence>
<evidence type="ECO:0000256" key="4">
    <source>
        <dbReference type="ARBA" id="ARBA00023136"/>
    </source>
</evidence>
<feature type="transmembrane region" description="Helical" evidence="5">
    <location>
        <begin position="249"/>
        <end position="270"/>
    </location>
</feature>
<accession>A0A953LBR0</accession>